<protein>
    <submittedName>
        <fullName evidence="2">F-box domain-containing protein</fullName>
    </submittedName>
</protein>
<evidence type="ECO:0000313" key="1">
    <source>
        <dbReference type="Proteomes" id="UP000492821"/>
    </source>
</evidence>
<proteinExistence type="predicted"/>
<accession>A0A7E4VQI7</accession>
<dbReference type="Proteomes" id="UP000492821">
    <property type="component" value="Unassembled WGS sequence"/>
</dbReference>
<reference evidence="2" key="2">
    <citation type="submission" date="2020-10" db="UniProtKB">
        <authorList>
            <consortium name="WormBaseParasite"/>
        </authorList>
    </citation>
    <scope>IDENTIFICATION</scope>
</reference>
<dbReference type="WBParaSite" id="Pan_g23463.t1">
    <property type="protein sequence ID" value="Pan_g23463.t1"/>
    <property type="gene ID" value="Pan_g23463"/>
</dbReference>
<organism evidence="1 2">
    <name type="scientific">Panagrellus redivivus</name>
    <name type="common">Microworm</name>
    <dbReference type="NCBI Taxonomy" id="6233"/>
    <lineage>
        <taxon>Eukaryota</taxon>
        <taxon>Metazoa</taxon>
        <taxon>Ecdysozoa</taxon>
        <taxon>Nematoda</taxon>
        <taxon>Chromadorea</taxon>
        <taxon>Rhabditida</taxon>
        <taxon>Tylenchina</taxon>
        <taxon>Panagrolaimomorpha</taxon>
        <taxon>Panagrolaimoidea</taxon>
        <taxon>Panagrolaimidae</taxon>
        <taxon>Panagrellus</taxon>
    </lineage>
</organism>
<reference evidence="1" key="1">
    <citation type="journal article" date="2013" name="Genetics">
        <title>The draft genome and transcriptome of Panagrellus redivivus are shaped by the harsh demands of a free-living lifestyle.</title>
        <authorList>
            <person name="Srinivasan J."/>
            <person name="Dillman A.R."/>
            <person name="Macchietto M.G."/>
            <person name="Heikkinen L."/>
            <person name="Lakso M."/>
            <person name="Fracchia K.M."/>
            <person name="Antoshechkin I."/>
            <person name="Mortazavi A."/>
            <person name="Wong G."/>
            <person name="Sternberg P.W."/>
        </authorList>
    </citation>
    <scope>NUCLEOTIDE SEQUENCE [LARGE SCALE GENOMIC DNA]</scope>
    <source>
        <strain evidence="1">MT8872</strain>
    </source>
</reference>
<evidence type="ECO:0000313" key="2">
    <source>
        <dbReference type="WBParaSite" id="Pan_g23463.t1"/>
    </source>
</evidence>
<name>A0A7E4VQI7_PANRE</name>
<sequence length="277" mass="31778">MPYPVTKLPYGLRCRLSKLASPAERYKLQIAAGNDPICPPKLQQVDKVESCTLAYLDYDSTVHAFHTDFSDKLLITGDETQLNSITEKIIFDKVHLADLDSDILNHVLFNARILNLRKCYATPNCFNELASKFHSVHTVKTVYIFGSSSQPWDLGQLVARFPNVETLGLENVVLKESWMEDILNNQKQGLKHLTFSSELDNLQEWRVNVLAEFVKKQHPTFNLHVNARSMPSWRVDAFVNRIQQRFREIDTGADCPTRSIMITRSEGVFRYMEETSP</sequence>
<dbReference type="AlphaFoldDB" id="A0A7E4VQI7"/>
<keyword evidence="1" id="KW-1185">Reference proteome</keyword>